<evidence type="ECO:0000256" key="4">
    <source>
        <dbReference type="ARBA" id="ARBA00022679"/>
    </source>
</evidence>
<dbReference type="SUPFAM" id="SSF53335">
    <property type="entry name" value="S-adenosyl-L-methionine-dependent methyltransferases"/>
    <property type="match status" value="2"/>
</dbReference>
<reference evidence="10 11" key="1">
    <citation type="submission" date="2023-12" db="EMBL/GenBank/DDBJ databases">
        <title>Baltic Sea Cyanobacteria.</title>
        <authorList>
            <person name="Delbaje E."/>
            <person name="Fewer D.P."/>
            <person name="Shishido T.K."/>
        </authorList>
    </citation>
    <scope>NUCLEOTIDE SEQUENCE [LARGE SCALE GENOMIC DNA]</scope>
    <source>
        <strain evidence="10 11">UHCC-0300</strain>
    </source>
</reference>
<evidence type="ECO:0000256" key="3">
    <source>
        <dbReference type="ARBA" id="ARBA00022603"/>
    </source>
</evidence>
<accession>A0ABU5UA53</accession>
<dbReference type="EC" id="2.1.1.113" evidence="2"/>
<keyword evidence="4" id="KW-0808">Transferase</keyword>
<feature type="domain" description="DNA methylase N-4/N-6" evidence="9">
    <location>
        <begin position="32"/>
        <end position="90"/>
    </location>
</feature>
<evidence type="ECO:0000256" key="1">
    <source>
        <dbReference type="ARBA" id="ARBA00010203"/>
    </source>
</evidence>
<dbReference type="RefSeq" id="WP_323194371.1">
    <property type="nucleotide sequence ID" value="NZ_JAYGHG010000001.1"/>
</dbReference>
<dbReference type="Pfam" id="PF01555">
    <property type="entry name" value="N6_N4_Mtase"/>
    <property type="match status" value="1"/>
</dbReference>
<dbReference type="GO" id="GO:0008168">
    <property type="term" value="F:methyltransferase activity"/>
    <property type="evidence" value="ECO:0007669"/>
    <property type="project" value="UniProtKB-KW"/>
</dbReference>
<comment type="caution">
    <text evidence="10">The sequence shown here is derived from an EMBL/GenBank/DDBJ whole genome shotgun (WGS) entry which is preliminary data.</text>
</comment>
<keyword evidence="11" id="KW-1185">Reference proteome</keyword>
<evidence type="ECO:0000313" key="11">
    <source>
        <dbReference type="Proteomes" id="UP001302120"/>
    </source>
</evidence>
<proteinExistence type="inferred from homology"/>
<dbReference type="EMBL" id="JAYGHG010000001">
    <property type="protein sequence ID" value="MEA5580035.1"/>
    <property type="molecule type" value="Genomic_DNA"/>
</dbReference>
<keyword evidence="6" id="KW-0680">Restriction system</keyword>
<keyword evidence="3 10" id="KW-0489">Methyltransferase</keyword>
<keyword evidence="7" id="KW-0238">DNA-binding</keyword>
<evidence type="ECO:0000256" key="6">
    <source>
        <dbReference type="ARBA" id="ARBA00022747"/>
    </source>
</evidence>
<evidence type="ECO:0000256" key="5">
    <source>
        <dbReference type="ARBA" id="ARBA00022691"/>
    </source>
</evidence>
<comment type="similarity">
    <text evidence="1">Belongs to the N(4)/N(6)-methyltransferase family. N(4) subfamily.</text>
</comment>
<sequence>MLLRQQNIVSNDIKHRLSTNTLSNTKRIHRWGNFIAGFSIEFVEQCLSVMMPGPETGSIIDPFSGCGTTLIAAKNLGFKAVGYELNPIFHTVSSGKLQHYCVEDLEHILSNIKERSDPLLWSDDAVKFLSKLFTVENLNLINIAISNLSKVSPDLHSLGIVMILRACELSCGSQTDGIYKAPTSTKKHIPFNLAIELVASEFMDDISSNWYQDHWVHTHSAKVIRKSSLDMKEINPNSASCCITSPPYLNNFDYAEMTRMQLYLLGWCSSWKHISENVRNHLITNTTTALRGKKSSDYQNAARASTPNLLHSELDQLVNQLEKERAVRAGRKEYDYLVYPYYSQITQVLNGVFKALRPGGKIHWVVADAALYGIHIETHEHTSLIMREIGFKDVKVKLLRQRGHRWVLSKRDGAKKGLGEYHIEAVK</sequence>
<dbReference type="PROSITE" id="PS00093">
    <property type="entry name" value="N4_MTASE"/>
    <property type="match status" value="1"/>
</dbReference>
<dbReference type="InterPro" id="IPR029063">
    <property type="entry name" value="SAM-dependent_MTases_sf"/>
</dbReference>
<evidence type="ECO:0000313" key="10">
    <source>
        <dbReference type="EMBL" id="MEA5580035.1"/>
    </source>
</evidence>
<protein>
    <recommendedName>
        <fullName evidence="2">site-specific DNA-methyltransferase (cytosine-N(4)-specific)</fullName>
        <ecNumber evidence="2">2.1.1.113</ecNumber>
    </recommendedName>
</protein>
<gene>
    <name evidence="10" type="ORF">VB620_01620</name>
</gene>
<dbReference type="InterPro" id="IPR017985">
    <property type="entry name" value="MeTrfase_CN4_CS"/>
</dbReference>
<dbReference type="InterPro" id="IPR002941">
    <property type="entry name" value="DNA_methylase_N4/N6"/>
</dbReference>
<evidence type="ECO:0000256" key="7">
    <source>
        <dbReference type="ARBA" id="ARBA00023125"/>
    </source>
</evidence>
<organism evidence="10 11">
    <name type="scientific">Nodularia harveyana UHCC-0300</name>
    <dbReference type="NCBI Taxonomy" id="2974287"/>
    <lineage>
        <taxon>Bacteria</taxon>
        <taxon>Bacillati</taxon>
        <taxon>Cyanobacteriota</taxon>
        <taxon>Cyanophyceae</taxon>
        <taxon>Nostocales</taxon>
        <taxon>Nodulariaceae</taxon>
        <taxon>Nodularia</taxon>
    </lineage>
</organism>
<dbReference type="GO" id="GO:0032259">
    <property type="term" value="P:methylation"/>
    <property type="evidence" value="ECO:0007669"/>
    <property type="project" value="UniProtKB-KW"/>
</dbReference>
<evidence type="ECO:0000256" key="8">
    <source>
        <dbReference type="ARBA" id="ARBA00049120"/>
    </source>
</evidence>
<evidence type="ECO:0000256" key="2">
    <source>
        <dbReference type="ARBA" id="ARBA00012185"/>
    </source>
</evidence>
<name>A0ABU5UA53_9CYAN</name>
<dbReference type="Gene3D" id="3.40.50.150">
    <property type="entry name" value="Vaccinia Virus protein VP39"/>
    <property type="match status" value="2"/>
</dbReference>
<comment type="catalytic activity">
    <reaction evidence="8">
        <text>a 2'-deoxycytidine in DNA + S-adenosyl-L-methionine = an N(4)-methyl-2'-deoxycytidine in DNA + S-adenosyl-L-homocysteine + H(+)</text>
        <dbReference type="Rhea" id="RHEA:16857"/>
        <dbReference type="Rhea" id="RHEA-COMP:11369"/>
        <dbReference type="Rhea" id="RHEA-COMP:13674"/>
        <dbReference type="ChEBI" id="CHEBI:15378"/>
        <dbReference type="ChEBI" id="CHEBI:57856"/>
        <dbReference type="ChEBI" id="CHEBI:59789"/>
        <dbReference type="ChEBI" id="CHEBI:85452"/>
        <dbReference type="ChEBI" id="CHEBI:137933"/>
        <dbReference type="EC" id="2.1.1.113"/>
    </reaction>
</comment>
<keyword evidence="5" id="KW-0949">S-adenosyl-L-methionine</keyword>
<dbReference type="Proteomes" id="UP001302120">
    <property type="component" value="Unassembled WGS sequence"/>
</dbReference>
<evidence type="ECO:0000259" key="9">
    <source>
        <dbReference type="Pfam" id="PF01555"/>
    </source>
</evidence>